<dbReference type="InterPro" id="IPR014710">
    <property type="entry name" value="RmlC-like_jellyroll"/>
</dbReference>
<dbReference type="InterPro" id="IPR011051">
    <property type="entry name" value="RmlC_Cupin_sf"/>
</dbReference>
<reference evidence="2" key="1">
    <citation type="journal article" date="2020" name="bioRxiv">
        <title>Whole genome comparisons of ergot fungi reveals the divergence and evolution of species within the genus Claviceps are the result of varying mechanisms driving genome evolution and host range expansion.</title>
        <authorList>
            <person name="Wyka S.A."/>
            <person name="Mondo S.J."/>
            <person name="Liu M."/>
            <person name="Dettman J."/>
            <person name="Nalam V."/>
            <person name="Broders K.D."/>
        </authorList>
    </citation>
    <scope>NUCLEOTIDE SEQUENCE</scope>
    <source>
        <strain evidence="2">CCC 489</strain>
    </source>
</reference>
<comment type="caution">
    <text evidence="2">The sequence shown here is derived from an EMBL/GenBank/DDBJ whole genome shotgun (WGS) entry which is preliminary data.</text>
</comment>
<evidence type="ECO:0000313" key="3">
    <source>
        <dbReference type="Proteomes" id="UP000811619"/>
    </source>
</evidence>
<dbReference type="Gene3D" id="2.60.120.10">
    <property type="entry name" value="Jelly Rolls"/>
    <property type="match status" value="1"/>
</dbReference>
<evidence type="ECO:0000313" key="2">
    <source>
        <dbReference type="EMBL" id="KAG5927879.1"/>
    </source>
</evidence>
<keyword evidence="1" id="KW-0472">Membrane</keyword>
<dbReference type="Proteomes" id="UP000811619">
    <property type="component" value="Unassembled WGS sequence"/>
</dbReference>
<dbReference type="AlphaFoldDB" id="A0A8K0J9B3"/>
<accession>A0A8K0J9B3</accession>
<gene>
    <name evidence="2" type="ORF">E4U42_001677</name>
</gene>
<evidence type="ECO:0000256" key="1">
    <source>
        <dbReference type="SAM" id="Phobius"/>
    </source>
</evidence>
<keyword evidence="3" id="KW-1185">Reference proteome</keyword>
<feature type="transmembrane region" description="Helical" evidence="1">
    <location>
        <begin position="200"/>
        <end position="219"/>
    </location>
</feature>
<name>A0A8K0J9B3_9HYPO</name>
<organism evidence="2 3">
    <name type="scientific">Claviceps africana</name>
    <dbReference type="NCBI Taxonomy" id="83212"/>
    <lineage>
        <taxon>Eukaryota</taxon>
        <taxon>Fungi</taxon>
        <taxon>Dikarya</taxon>
        <taxon>Ascomycota</taxon>
        <taxon>Pezizomycotina</taxon>
        <taxon>Sordariomycetes</taxon>
        <taxon>Hypocreomycetidae</taxon>
        <taxon>Hypocreales</taxon>
        <taxon>Clavicipitaceae</taxon>
        <taxon>Claviceps</taxon>
    </lineage>
</organism>
<dbReference type="EMBL" id="SRPY01000150">
    <property type="protein sequence ID" value="KAG5927879.1"/>
    <property type="molecule type" value="Genomic_DNA"/>
</dbReference>
<keyword evidence="1" id="KW-1133">Transmembrane helix</keyword>
<dbReference type="SUPFAM" id="SSF51182">
    <property type="entry name" value="RmlC-like cupins"/>
    <property type="match status" value="1"/>
</dbReference>
<dbReference type="OrthoDB" id="504210at2759"/>
<keyword evidence="1" id="KW-0812">Transmembrane</keyword>
<sequence>MSREPVPNVMKHDLPHGVTYDVSWSDHVLISLPPASTWSSGLHWHEGHTEYLKVVQGSIRVRVGSRTRIVSAAAGRQPEIRIDKFVSHEWQRADVVGGGEAVVMERWDPADGEKTLLARNVNGVRLEASKQQHEQQHEQGLLAWCPAVLAQFLLALCVELRVMVVFAHLDNIPVYVDLPSWSRLRKANVLSVQSLAMVDWVLSHLILSVAALLGWIVGVQPVDERYTPREEMAYWIAGRGGVWEQ</sequence>
<proteinExistence type="predicted"/>
<feature type="transmembrane region" description="Helical" evidence="1">
    <location>
        <begin position="141"/>
        <end position="169"/>
    </location>
</feature>
<protein>
    <submittedName>
        <fullName evidence="2">Uncharacterized protein</fullName>
    </submittedName>
</protein>